<accession>A0A7S1D599</accession>
<feature type="compositionally biased region" description="Basic and acidic residues" evidence="1">
    <location>
        <begin position="317"/>
        <end position="327"/>
    </location>
</feature>
<evidence type="ECO:0000256" key="1">
    <source>
        <dbReference type="SAM" id="MobiDB-lite"/>
    </source>
</evidence>
<reference evidence="2" key="1">
    <citation type="submission" date="2021-01" db="EMBL/GenBank/DDBJ databases">
        <authorList>
            <person name="Corre E."/>
            <person name="Pelletier E."/>
            <person name="Niang G."/>
            <person name="Scheremetjew M."/>
            <person name="Finn R."/>
            <person name="Kale V."/>
            <person name="Holt S."/>
            <person name="Cochrane G."/>
            <person name="Meng A."/>
            <person name="Brown T."/>
            <person name="Cohen L."/>
        </authorList>
    </citation>
    <scope>NUCLEOTIDE SEQUENCE</scope>
    <source>
        <strain evidence="2">ECT3854</strain>
    </source>
</reference>
<evidence type="ECO:0008006" key="3">
    <source>
        <dbReference type="Google" id="ProtNLM"/>
    </source>
</evidence>
<sequence>MNIIEWTSDANFSFDPNFPEGPIPNHRKQHYKPTARGQYLGRQRTFLEKCIQHFHYQGHHWTACLDPDEYVAIENEGAGANTFYNLTGRDDLRQQGSVMDYIDKARARGNLSNSNCFSVPRLTFGAMETKRATDKSLVSHRLKKLDLYRLDTFRWRQHFNSSHDKINGLAKPLVDVSSLAEFMPFQVRNPHRLHTQVCGSPFPAWTRGKFGFRANHYLGSWEAYSYRHSDPRKGGEKSREAWEYRAGANDKFDDLSYKWLDGFIDSVGLEVAEFLLKDTGIPRGYRNKNHTDWTMDITRYEIATRLNHHAKLLAHTEQKKREEELRKQSKNPLRRWGLIK</sequence>
<dbReference type="AlphaFoldDB" id="A0A7S1D599"/>
<protein>
    <recommendedName>
        <fullName evidence="3">Glycosyltransferase family 92 protein</fullName>
    </recommendedName>
</protein>
<gene>
    <name evidence="2" type="ORF">CTEN0397_LOCUS9696</name>
</gene>
<name>A0A7S1D599_CYCTE</name>
<dbReference type="EMBL" id="HBFW01015225">
    <property type="protein sequence ID" value="CAD8938633.1"/>
    <property type="molecule type" value="Transcribed_RNA"/>
</dbReference>
<organism evidence="2">
    <name type="scientific">Cyclophora tenuis</name>
    <name type="common">Marine diatom</name>
    <dbReference type="NCBI Taxonomy" id="216820"/>
    <lineage>
        <taxon>Eukaryota</taxon>
        <taxon>Sar</taxon>
        <taxon>Stramenopiles</taxon>
        <taxon>Ochrophyta</taxon>
        <taxon>Bacillariophyta</taxon>
        <taxon>Fragilariophyceae</taxon>
        <taxon>Fragilariophycidae</taxon>
        <taxon>Cyclophorales</taxon>
        <taxon>Cyclophoraceae</taxon>
        <taxon>Cyclophora</taxon>
    </lineage>
</organism>
<feature type="region of interest" description="Disordered" evidence="1">
    <location>
        <begin position="317"/>
        <end position="340"/>
    </location>
</feature>
<evidence type="ECO:0000313" key="2">
    <source>
        <dbReference type="EMBL" id="CAD8938633.1"/>
    </source>
</evidence>
<proteinExistence type="predicted"/>